<evidence type="ECO:0000256" key="2">
    <source>
        <dbReference type="ARBA" id="ARBA00001958"/>
    </source>
</evidence>
<dbReference type="Pfam" id="PF03309">
    <property type="entry name" value="Pan_kinase"/>
    <property type="match status" value="1"/>
</dbReference>
<comment type="subcellular location">
    <subcellularLocation>
        <location evidence="3 16">Cytoplasm</location>
    </subcellularLocation>
</comment>
<keyword evidence="12 16" id="KW-0630">Potassium</keyword>
<dbReference type="Gene3D" id="3.30.420.40">
    <property type="match status" value="2"/>
</dbReference>
<dbReference type="AlphaFoldDB" id="A0A0F3N9B4"/>
<dbReference type="PANTHER" id="PTHR34265">
    <property type="entry name" value="TYPE III PANTOTHENATE KINASE"/>
    <property type="match status" value="1"/>
</dbReference>
<evidence type="ECO:0000256" key="15">
    <source>
        <dbReference type="ARBA" id="ARBA00040883"/>
    </source>
</evidence>
<feature type="binding site" evidence="16">
    <location>
        <begin position="112"/>
        <end position="115"/>
    </location>
    <ligand>
        <name>substrate</name>
    </ligand>
</feature>
<keyword evidence="7 16" id="KW-0963">Cytoplasm</keyword>
<evidence type="ECO:0000256" key="8">
    <source>
        <dbReference type="ARBA" id="ARBA00022679"/>
    </source>
</evidence>
<dbReference type="PATRIC" id="fig|1359152.3.peg.793"/>
<dbReference type="GO" id="GO:0005737">
    <property type="term" value="C:cytoplasm"/>
    <property type="evidence" value="ECO:0007669"/>
    <property type="project" value="UniProtKB-SubCell"/>
</dbReference>
<dbReference type="HAMAP" id="MF_01274">
    <property type="entry name" value="Pantothen_kinase_3"/>
    <property type="match status" value="1"/>
</dbReference>
<evidence type="ECO:0000256" key="6">
    <source>
        <dbReference type="ARBA" id="ARBA00012102"/>
    </source>
</evidence>
<dbReference type="GO" id="GO:0005524">
    <property type="term" value="F:ATP binding"/>
    <property type="evidence" value="ECO:0007669"/>
    <property type="project" value="UniProtKB-UniRule"/>
</dbReference>
<keyword evidence="11 16" id="KW-0067">ATP-binding</keyword>
<dbReference type="GO" id="GO:0015937">
    <property type="term" value="P:coenzyme A biosynthetic process"/>
    <property type="evidence" value="ECO:0007669"/>
    <property type="project" value="UniProtKB-UniRule"/>
</dbReference>
<dbReference type="UniPathway" id="UPA00241">
    <property type="reaction ID" value="UER00352"/>
</dbReference>
<keyword evidence="13 16" id="KW-0173">Coenzyme A biosynthesis</keyword>
<sequence length="267" mass="29052">MTRNMLAIVDVGNTNIKFTLYVDGEFSESWYISTYHERTASELYAILRVLASQANINIHHLVGAAVSSVVAAVNGSITEMFKSFFNIVPVFITSAHASLLGINICLAQNTIGSDRLADIVAARTLYPNRDLLVIDMGTITVFNLVNKNGDLYGQVLSPGLACLVKSVRLCTAALPQVCVNKPTTKVISDATASSLESGLYWGYLSMVEGVIQRILKEESGKSLQIVATGGASNFFRDSTHVLSIDKLLTTKGILQIYRKLIENEEGR</sequence>
<dbReference type="EC" id="2.7.1.33" evidence="6 16"/>
<comment type="cofactor">
    <cofactor evidence="16">
        <name>NH4(+)</name>
        <dbReference type="ChEBI" id="CHEBI:28938"/>
    </cofactor>
    <cofactor evidence="16">
        <name>K(+)</name>
        <dbReference type="ChEBI" id="CHEBI:29103"/>
    </cofactor>
    <text evidence="16">A monovalent cation. Ammonium or potassium.</text>
</comment>
<comment type="caution">
    <text evidence="17">The sequence shown here is derived from an EMBL/GenBank/DDBJ whole genome shotgun (WGS) entry which is preliminary data.</text>
</comment>
<comment type="subunit">
    <text evidence="5 16">Homodimer.</text>
</comment>
<evidence type="ECO:0000256" key="1">
    <source>
        <dbReference type="ARBA" id="ARBA00001206"/>
    </source>
</evidence>
<evidence type="ECO:0000313" key="18">
    <source>
        <dbReference type="Proteomes" id="UP000033441"/>
    </source>
</evidence>
<keyword evidence="8 16" id="KW-0808">Transferase</keyword>
<dbReference type="GO" id="GO:0004594">
    <property type="term" value="F:pantothenate kinase activity"/>
    <property type="evidence" value="ECO:0007669"/>
    <property type="project" value="UniProtKB-UniRule"/>
</dbReference>
<dbReference type="NCBIfam" id="NF009848">
    <property type="entry name" value="PRK13318.1-6"/>
    <property type="match status" value="1"/>
</dbReference>
<dbReference type="InterPro" id="IPR043129">
    <property type="entry name" value="ATPase_NBD"/>
</dbReference>
<organism evidence="17 18">
    <name type="scientific">Anaplasma phagocytophilum str. ApMUC09</name>
    <dbReference type="NCBI Taxonomy" id="1359152"/>
    <lineage>
        <taxon>Bacteria</taxon>
        <taxon>Pseudomonadati</taxon>
        <taxon>Pseudomonadota</taxon>
        <taxon>Alphaproteobacteria</taxon>
        <taxon>Rickettsiales</taxon>
        <taxon>Anaplasmataceae</taxon>
        <taxon>Anaplasma</taxon>
        <taxon>phagocytophilum group</taxon>
    </lineage>
</organism>
<comment type="pathway">
    <text evidence="4 16">Cofactor biosynthesis; coenzyme A biosynthesis; CoA from (R)-pantothenate: step 1/5.</text>
</comment>
<gene>
    <name evidence="16 17" type="primary">coaX</name>
    <name evidence="17" type="ORF">APHMUC_0750</name>
</gene>
<dbReference type="GO" id="GO:0046872">
    <property type="term" value="F:metal ion binding"/>
    <property type="evidence" value="ECO:0007669"/>
    <property type="project" value="UniProtKB-KW"/>
</dbReference>
<protein>
    <recommendedName>
        <fullName evidence="15 16">Type III pantothenate kinase</fullName>
        <ecNumber evidence="6 16">2.7.1.33</ecNumber>
    </recommendedName>
    <alternativeName>
        <fullName evidence="16">PanK-III</fullName>
    </alternativeName>
    <alternativeName>
        <fullName evidence="16">Pantothenic acid kinase</fullName>
    </alternativeName>
</protein>
<feature type="binding site" evidence="16">
    <location>
        <position position="138"/>
    </location>
    <ligand>
        <name>ATP</name>
        <dbReference type="ChEBI" id="CHEBI:30616"/>
    </ligand>
</feature>
<keyword evidence="10 16" id="KW-0418">Kinase</keyword>
<feature type="binding site" evidence="16">
    <location>
        <begin position="10"/>
        <end position="17"/>
    </location>
    <ligand>
        <name>ATP</name>
        <dbReference type="ChEBI" id="CHEBI:30616"/>
    </ligand>
</feature>
<feature type="binding site" evidence="16">
    <location>
        <position position="191"/>
    </location>
    <ligand>
        <name>substrate</name>
    </ligand>
</feature>
<dbReference type="InterPro" id="IPR004619">
    <property type="entry name" value="Type_III_PanK"/>
</dbReference>
<dbReference type="CDD" id="cd24015">
    <property type="entry name" value="ASKHA_NBD_PanK-III"/>
    <property type="match status" value="1"/>
</dbReference>
<evidence type="ECO:0000256" key="9">
    <source>
        <dbReference type="ARBA" id="ARBA00022741"/>
    </source>
</evidence>
<reference evidence="17 18" key="1">
    <citation type="submission" date="2015-02" db="EMBL/GenBank/DDBJ databases">
        <title>Genome Sequencing of Rickettsiales.</title>
        <authorList>
            <person name="Daugherty S.C."/>
            <person name="Su Q."/>
            <person name="Abolude K."/>
            <person name="Beier-Sexton M."/>
            <person name="Carlyon J.A."/>
            <person name="Carter R."/>
            <person name="Day N.P."/>
            <person name="Dumler S.J."/>
            <person name="Dyachenko V."/>
            <person name="Godinez A."/>
            <person name="Kurtti T.J."/>
            <person name="Lichay M."/>
            <person name="Mullins K.E."/>
            <person name="Ott S."/>
            <person name="Pappas-Brown V."/>
            <person name="Paris D.H."/>
            <person name="Patel P."/>
            <person name="Richards A.L."/>
            <person name="Sadzewicz L."/>
            <person name="Sears K."/>
            <person name="Seidman D."/>
            <person name="Sengamalay N."/>
            <person name="Stenos J."/>
            <person name="Tallon L.J."/>
            <person name="Vincent G."/>
            <person name="Fraser C.M."/>
            <person name="Munderloh U."/>
            <person name="Dunning-Hotopp J.C."/>
        </authorList>
    </citation>
    <scope>NUCLEOTIDE SEQUENCE [LARGE SCALE GENOMIC DNA]</scope>
    <source>
        <strain evidence="17 18">ApMUC09</strain>
    </source>
</reference>
<evidence type="ECO:0000256" key="11">
    <source>
        <dbReference type="ARBA" id="ARBA00022840"/>
    </source>
</evidence>
<evidence type="ECO:0000256" key="7">
    <source>
        <dbReference type="ARBA" id="ARBA00022490"/>
    </source>
</evidence>
<keyword evidence="16" id="KW-0479">Metal-binding</keyword>
<evidence type="ECO:0000256" key="10">
    <source>
        <dbReference type="ARBA" id="ARBA00022777"/>
    </source>
</evidence>
<evidence type="ECO:0000256" key="16">
    <source>
        <dbReference type="HAMAP-Rule" id="MF_01274"/>
    </source>
</evidence>
<dbReference type="Proteomes" id="UP000033441">
    <property type="component" value="Unassembled WGS sequence"/>
</dbReference>
<proteinExistence type="inferred from homology"/>
<evidence type="ECO:0000313" key="17">
    <source>
        <dbReference type="EMBL" id="KJV64331.1"/>
    </source>
</evidence>
<comment type="catalytic activity">
    <reaction evidence="1 16">
        <text>(R)-pantothenate + ATP = (R)-4'-phosphopantothenate + ADP + H(+)</text>
        <dbReference type="Rhea" id="RHEA:16373"/>
        <dbReference type="ChEBI" id="CHEBI:10986"/>
        <dbReference type="ChEBI" id="CHEBI:15378"/>
        <dbReference type="ChEBI" id="CHEBI:29032"/>
        <dbReference type="ChEBI" id="CHEBI:30616"/>
        <dbReference type="ChEBI" id="CHEBI:456216"/>
        <dbReference type="EC" id="2.7.1.33"/>
    </reaction>
</comment>
<evidence type="ECO:0000256" key="12">
    <source>
        <dbReference type="ARBA" id="ARBA00022958"/>
    </source>
</evidence>
<evidence type="ECO:0000256" key="4">
    <source>
        <dbReference type="ARBA" id="ARBA00005225"/>
    </source>
</evidence>
<feature type="active site" description="Proton acceptor" evidence="16">
    <location>
        <position position="114"/>
    </location>
</feature>
<evidence type="ECO:0000256" key="14">
    <source>
        <dbReference type="ARBA" id="ARBA00038036"/>
    </source>
</evidence>
<evidence type="ECO:0000256" key="3">
    <source>
        <dbReference type="ARBA" id="ARBA00004496"/>
    </source>
</evidence>
<comment type="similarity">
    <text evidence="14 16">Belongs to the type III pantothenate kinase family.</text>
</comment>
<comment type="cofactor">
    <cofactor evidence="2">
        <name>K(+)</name>
        <dbReference type="ChEBI" id="CHEBI:29103"/>
    </cofactor>
</comment>
<dbReference type="EMBL" id="LANV01000001">
    <property type="protein sequence ID" value="KJV64331.1"/>
    <property type="molecule type" value="Genomic_DNA"/>
</dbReference>
<dbReference type="SUPFAM" id="SSF53067">
    <property type="entry name" value="Actin-like ATPase domain"/>
    <property type="match status" value="2"/>
</dbReference>
<dbReference type="NCBIfam" id="TIGR00671">
    <property type="entry name" value="baf"/>
    <property type="match status" value="1"/>
</dbReference>
<accession>A0A0F3N9B4</accession>
<keyword evidence="9 16" id="KW-0547">Nucleotide-binding</keyword>
<comment type="caution">
    <text evidence="16">Lacks conserved residue(s) required for the propagation of feature annotation.</text>
</comment>
<evidence type="ECO:0000256" key="13">
    <source>
        <dbReference type="ARBA" id="ARBA00022993"/>
    </source>
</evidence>
<feature type="binding site" evidence="16">
    <location>
        <position position="135"/>
    </location>
    <ligand>
        <name>K(+)</name>
        <dbReference type="ChEBI" id="CHEBI:29103"/>
    </ligand>
</feature>
<dbReference type="PANTHER" id="PTHR34265:SF1">
    <property type="entry name" value="TYPE III PANTOTHENATE KINASE"/>
    <property type="match status" value="1"/>
</dbReference>
<name>A0A0F3N9B4_ANAPH</name>
<comment type="function">
    <text evidence="16">Catalyzes the phosphorylation of pantothenate (Pan), the first step in CoA biosynthesis.</text>
</comment>
<evidence type="ECO:0000256" key="5">
    <source>
        <dbReference type="ARBA" id="ARBA00011738"/>
    </source>
</evidence>